<proteinExistence type="predicted"/>
<name>A0A2H3KXA3_9FLAO</name>
<reference evidence="1 2" key="1">
    <citation type="submission" date="2017-09" db="EMBL/GenBank/DDBJ databases">
        <title>Whole genomes of Flavobacteriaceae.</title>
        <authorList>
            <person name="Stine C."/>
            <person name="Li C."/>
            <person name="Tadesse D."/>
        </authorList>
    </citation>
    <scope>NUCLEOTIDE SEQUENCE [LARGE SCALE GENOMIC DNA]</scope>
    <source>
        <strain evidence="1 2">ATCC 35036</strain>
    </source>
</reference>
<gene>
    <name evidence="1" type="ORF">B0A77_09360</name>
</gene>
<organism evidence="1 2">
    <name type="scientific">Flavobacterium branchiophilum</name>
    <dbReference type="NCBI Taxonomy" id="55197"/>
    <lineage>
        <taxon>Bacteria</taxon>
        <taxon>Pseudomonadati</taxon>
        <taxon>Bacteroidota</taxon>
        <taxon>Flavobacteriia</taxon>
        <taxon>Flavobacteriales</taxon>
        <taxon>Flavobacteriaceae</taxon>
        <taxon>Flavobacterium</taxon>
    </lineage>
</organism>
<protein>
    <submittedName>
        <fullName evidence="1">Uncharacterized protein</fullName>
    </submittedName>
</protein>
<evidence type="ECO:0000313" key="1">
    <source>
        <dbReference type="EMBL" id="PDS24020.1"/>
    </source>
</evidence>
<comment type="caution">
    <text evidence="1">The sequence shown here is derived from an EMBL/GenBank/DDBJ whole genome shotgun (WGS) entry which is preliminary data.</text>
</comment>
<accession>A0A2H3KXA3</accession>
<dbReference type="Proteomes" id="UP000220828">
    <property type="component" value="Unassembled WGS sequence"/>
</dbReference>
<evidence type="ECO:0000313" key="2">
    <source>
        <dbReference type="Proteomes" id="UP000220828"/>
    </source>
</evidence>
<dbReference type="EMBL" id="PCMW01000049">
    <property type="protein sequence ID" value="PDS24020.1"/>
    <property type="molecule type" value="Genomic_DNA"/>
</dbReference>
<dbReference type="AlphaFoldDB" id="A0A2H3KXA3"/>
<sequence>MQALESVATRTISSMSGHSINQAITRGFKSSDILKIVKEGTATMGKSKFGNPQWKYMMNGNTVVIDAAKNRVITIFSNASGTANKLGAGYINPFK</sequence>